<evidence type="ECO:0000256" key="1">
    <source>
        <dbReference type="SAM" id="MobiDB-lite"/>
    </source>
</evidence>
<sequence>MEDQTPVQWSMEDDGSLALHLLADDLVDDNMNVKSASGSGSAAASSFTAPSSVAEPAASGTGSNETPYIKGPMQHILIETFDIPAHLTHRQKVSDLRVAYAKYLAIQDVVERLSQMELAATWTHKKPVLEEIFFPYISVIPGMKEWLVNKEGAPATAEVWGDKKPSYTSLEEILDQYNGSSGKKGEKGKKGKKGNKGKKKQQDAPSIHSSEEEVVIKGKGKGKAKMAGSGSKKKKKAGSSKSRRDEN</sequence>
<dbReference type="HOGENOM" id="CLU_098362_0_0_1"/>
<feature type="region of interest" description="Disordered" evidence="1">
    <location>
        <begin position="38"/>
        <end position="66"/>
    </location>
</feature>
<feature type="compositionally biased region" description="Low complexity" evidence="1">
    <location>
        <begin position="38"/>
        <end position="54"/>
    </location>
</feature>
<name>A0A0C3GF66_PILCF</name>
<dbReference type="InParanoid" id="A0A0C3GF66"/>
<dbReference type="EMBL" id="KN832973">
    <property type="protein sequence ID" value="KIM90324.1"/>
    <property type="molecule type" value="Genomic_DNA"/>
</dbReference>
<dbReference type="AlphaFoldDB" id="A0A0C3GF66"/>
<reference evidence="2 3" key="1">
    <citation type="submission" date="2014-04" db="EMBL/GenBank/DDBJ databases">
        <authorList>
            <consortium name="DOE Joint Genome Institute"/>
            <person name="Kuo A."/>
            <person name="Tarkka M."/>
            <person name="Buscot F."/>
            <person name="Kohler A."/>
            <person name="Nagy L.G."/>
            <person name="Floudas D."/>
            <person name="Copeland A."/>
            <person name="Barry K.W."/>
            <person name="Cichocki N."/>
            <person name="Veneault-Fourrey C."/>
            <person name="LaButti K."/>
            <person name="Lindquist E.A."/>
            <person name="Lipzen A."/>
            <person name="Lundell T."/>
            <person name="Morin E."/>
            <person name="Murat C."/>
            <person name="Sun H."/>
            <person name="Tunlid A."/>
            <person name="Henrissat B."/>
            <person name="Grigoriev I.V."/>
            <person name="Hibbett D.S."/>
            <person name="Martin F."/>
            <person name="Nordberg H.P."/>
            <person name="Cantor M.N."/>
            <person name="Hua S.X."/>
        </authorList>
    </citation>
    <scope>NUCLEOTIDE SEQUENCE [LARGE SCALE GENOMIC DNA]</scope>
    <source>
        <strain evidence="2 3">F 1598</strain>
    </source>
</reference>
<evidence type="ECO:0000313" key="2">
    <source>
        <dbReference type="EMBL" id="KIM90324.1"/>
    </source>
</evidence>
<feature type="compositionally biased region" description="Basic residues" evidence="1">
    <location>
        <begin position="186"/>
        <end position="199"/>
    </location>
</feature>
<protein>
    <submittedName>
        <fullName evidence="2">Uncharacterized protein</fullName>
    </submittedName>
</protein>
<gene>
    <name evidence="2" type="ORF">PILCRDRAFT_1642</name>
</gene>
<reference evidence="3" key="2">
    <citation type="submission" date="2015-01" db="EMBL/GenBank/DDBJ databases">
        <title>Evolutionary Origins and Diversification of the Mycorrhizal Mutualists.</title>
        <authorList>
            <consortium name="DOE Joint Genome Institute"/>
            <consortium name="Mycorrhizal Genomics Consortium"/>
            <person name="Kohler A."/>
            <person name="Kuo A."/>
            <person name="Nagy L.G."/>
            <person name="Floudas D."/>
            <person name="Copeland A."/>
            <person name="Barry K.W."/>
            <person name="Cichocki N."/>
            <person name="Veneault-Fourrey C."/>
            <person name="LaButti K."/>
            <person name="Lindquist E.A."/>
            <person name="Lipzen A."/>
            <person name="Lundell T."/>
            <person name="Morin E."/>
            <person name="Murat C."/>
            <person name="Riley R."/>
            <person name="Ohm R."/>
            <person name="Sun H."/>
            <person name="Tunlid A."/>
            <person name="Henrissat B."/>
            <person name="Grigoriev I.V."/>
            <person name="Hibbett D.S."/>
            <person name="Martin F."/>
        </authorList>
    </citation>
    <scope>NUCLEOTIDE SEQUENCE [LARGE SCALE GENOMIC DNA]</scope>
    <source>
        <strain evidence="3">F 1598</strain>
    </source>
</reference>
<keyword evidence="3" id="KW-1185">Reference proteome</keyword>
<feature type="region of interest" description="Disordered" evidence="1">
    <location>
        <begin position="178"/>
        <end position="247"/>
    </location>
</feature>
<organism evidence="2 3">
    <name type="scientific">Piloderma croceum (strain F 1598)</name>
    <dbReference type="NCBI Taxonomy" id="765440"/>
    <lineage>
        <taxon>Eukaryota</taxon>
        <taxon>Fungi</taxon>
        <taxon>Dikarya</taxon>
        <taxon>Basidiomycota</taxon>
        <taxon>Agaricomycotina</taxon>
        <taxon>Agaricomycetes</taxon>
        <taxon>Agaricomycetidae</taxon>
        <taxon>Atheliales</taxon>
        <taxon>Atheliaceae</taxon>
        <taxon>Piloderma</taxon>
    </lineage>
</organism>
<proteinExistence type="predicted"/>
<evidence type="ECO:0000313" key="3">
    <source>
        <dbReference type="Proteomes" id="UP000054166"/>
    </source>
</evidence>
<dbReference type="Proteomes" id="UP000054166">
    <property type="component" value="Unassembled WGS sequence"/>
</dbReference>
<accession>A0A0C3GF66</accession>